<organism evidence="2 3">
    <name type="scientific">Polyplosphaeria fusca</name>
    <dbReference type="NCBI Taxonomy" id="682080"/>
    <lineage>
        <taxon>Eukaryota</taxon>
        <taxon>Fungi</taxon>
        <taxon>Dikarya</taxon>
        <taxon>Ascomycota</taxon>
        <taxon>Pezizomycotina</taxon>
        <taxon>Dothideomycetes</taxon>
        <taxon>Pleosporomycetidae</taxon>
        <taxon>Pleosporales</taxon>
        <taxon>Tetraplosphaeriaceae</taxon>
        <taxon>Polyplosphaeria</taxon>
    </lineage>
</organism>
<feature type="region of interest" description="Disordered" evidence="1">
    <location>
        <begin position="1"/>
        <end position="25"/>
    </location>
</feature>
<dbReference type="AlphaFoldDB" id="A0A9P4V6R5"/>
<name>A0A9P4V6R5_9PLEO</name>
<reference evidence="2" key="1">
    <citation type="journal article" date="2020" name="Stud. Mycol.">
        <title>101 Dothideomycetes genomes: a test case for predicting lifestyles and emergence of pathogens.</title>
        <authorList>
            <person name="Haridas S."/>
            <person name="Albert R."/>
            <person name="Binder M."/>
            <person name="Bloem J."/>
            <person name="Labutti K."/>
            <person name="Salamov A."/>
            <person name="Andreopoulos B."/>
            <person name="Baker S."/>
            <person name="Barry K."/>
            <person name="Bills G."/>
            <person name="Bluhm B."/>
            <person name="Cannon C."/>
            <person name="Castanera R."/>
            <person name="Culley D."/>
            <person name="Daum C."/>
            <person name="Ezra D."/>
            <person name="Gonzalez J."/>
            <person name="Henrissat B."/>
            <person name="Kuo A."/>
            <person name="Liang C."/>
            <person name="Lipzen A."/>
            <person name="Lutzoni F."/>
            <person name="Magnuson J."/>
            <person name="Mondo S."/>
            <person name="Nolan M."/>
            <person name="Ohm R."/>
            <person name="Pangilinan J."/>
            <person name="Park H.-J."/>
            <person name="Ramirez L."/>
            <person name="Alfaro M."/>
            <person name="Sun H."/>
            <person name="Tritt A."/>
            <person name="Yoshinaga Y."/>
            <person name="Zwiers L.-H."/>
            <person name="Turgeon B."/>
            <person name="Goodwin S."/>
            <person name="Spatafora J."/>
            <person name="Crous P."/>
            <person name="Grigoriev I."/>
        </authorList>
    </citation>
    <scope>NUCLEOTIDE SEQUENCE</scope>
    <source>
        <strain evidence="2">CBS 125425</strain>
    </source>
</reference>
<protein>
    <submittedName>
        <fullName evidence="2">Uncharacterized protein</fullName>
    </submittedName>
</protein>
<dbReference type="OrthoDB" id="10577122at2759"/>
<keyword evidence="3" id="KW-1185">Reference proteome</keyword>
<evidence type="ECO:0000313" key="3">
    <source>
        <dbReference type="Proteomes" id="UP000799444"/>
    </source>
</evidence>
<comment type="caution">
    <text evidence="2">The sequence shown here is derived from an EMBL/GenBank/DDBJ whole genome shotgun (WGS) entry which is preliminary data.</text>
</comment>
<proteinExistence type="predicted"/>
<dbReference type="EMBL" id="ML996108">
    <property type="protein sequence ID" value="KAF2738598.1"/>
    <property type="molecule type" value="Genomic_DNA"/>
</dbReference>
<gene>
    <name evidence="2" type="ORF">EJ04DRAFT_509476</name>
</gene>
<evidence type="ECO:0000313" key="2">
    <source>
        <dbReference type="EMBL" id="KAF2738598.1"/>
    </source>
</evidence>
<accession>A0A9P4V6R5</accession>
<sequence>MALSDSDYGPKTPPLAPTKRTRKRTAKALDALQQLPTTRTLAEQPRQSEGSATAVLLTRDDCNGAGQLRIRIWWDLTQRHMGVRVGERGTSNQLLPIGLVRREYKKLLSYLSDTAPYN</sequence>
<evidence type="ECO:0000256" key="1">
    <source>
        <dbReference type="SAM" id="MobiDB-lite"/>
    </source>
</evidence>
<dbReference type="Proteomes" id="UP000799444">
    <property type="component" value="Unassembled WGS sequence"/>
</dbReference>